<accession>A0A2T2WSQ0</accession>
<protein>
    <recommendedName>
        <fullName evidence="1">Putative amidase domain-containing protein</fullName>
    </recommendedName>
</protein>
<feature type="domain" description="Putative amidase" evidence="1">
    <location>
        <begin position="198"/>
        <end position="360"/>
    </location>
</feature>
<reference evidence="2 3" key="1">
    <citation type="journal article" date="2014" name="BMC Genomics">
        <title>Comparison of environmental and isolate Sulfobacillus genomes reveals diverse carbon, sulfur, nitrogen, and hydrogen metabolisms.</title>
        <authorList>
            <person name="Justice N.B."/>
            <person name="Norman A."/>
            <person name="Brown C.T."/>
            <person name="Singh A."/>
            <person name="Thomas B.C."/>
            <person name="Banfield J.F."/>
        </authorList>
    </citation>
    <scope>NUCLEOTIDE SEQUENCE [LARGE SCALE GENOMIC DNA]</scope>
    <source>
        <strain evidence="2">AMDSBA5</strain>
    </source>
</reference>
<sequence>MMIRHGWLMTWAFMAAISGASKSPQVHLIPLTPQEQQIKQVLLDLVTKEDEAVVTGNKKVLQSVFPAHASAFQHALQREKYLKAWITARGLRITGVTVGLRTPAIRFITPHRVQIFGVVSEAYSLTLPGSKDSHRSLYDQFGLGIRHDYELVNDDGHWLIATDLFTDPLNQDSRLSHHAVPASGRIQRLAPPPASPEAAKAITYANTYCGAAPGCGNDRRYNPHYVSYNGEGGDCTNFVSQALKAAGFRMTPWWEYSIRRQEGSPAWVNAQRLKDFLDASGRATLYASGSYAQLTKPTPQYPHGAIDAIRPGDLISYIERGRAVHSALVVGYDHFGYPVVDSHTADRFRVPWDLGWDRHTIYNLWHVHYPPAPHAPSQRP</sequence>
<dbReference type="PANTHER" id="PTHR40032">
    <property type="entry name" value="EXPORTED PROTEIN-RELATED"/>
    <property type="match status" value="1"/>
</dbReference>
<organism evidence="2 3">
    <name type="scientific">Sulfobacillus thermosulfidooxidans</name>
    <dbReference type="NCBI Taxonomy" id="28034"/>
    <lineage>
        <taxon>Bacteria</taxon>
        <taxon>Bacillati</taxon>
        <taxon>Bacillota</taxon>
        <taxon>Clostridia</taxon>
        <taxon>Eubacteriales</taxon>
        <taxon>Clostridiales Family XVII. Incertae Sedis</taxon>
        <taxon>Sulfobacillus</taxon>
    </lineage>
</organism>
<dbReference type="InterPro" id="IPR024301">
    <property type="entry name" value="Amidase_6"/>
</dbReference>
<dbReference type="Pfam" id="PF12671">
    <property type="entry name" value="Amidase_6"/>
    <property type="match status" value="1"/>
</dbReference>
<dbReference type="Gene3D" id="3.90.1720.10">
    <property type="entry name" value="endopeptidase domain like (from Nostoc punctiforme)"/>
    <property type="match status" value="1"/>
</dbReference>
<dbReference type="AlphaFoldDB" id="A0A2T2WSQ0"/>
<name>A0A2T2WSQ0_SULTH</name>
<comment type="caution">
    <text evidence="2">The sequence shown here is derived from an EMBL/GenBank/DDBJ whole genome shotgun (WGS) entry which is preliminary data.</text>
</comment>
<dbReference type="EMBL" id="PXYX01000033">
    <property type="protein sequence ID" value="PSR25271.1"/>
    <property type="molecule type" value="Genomic_DNA"/>
</dbReference>
<evidence type="ECO:0000313" key="2">
    <source>
        <dbReference type="EMBL" id="PSR25271.1"/>
    </source>
</evidence>
<evidence type="ECO:0000313" key="3">
    <source>
        <dbReference type="Proteomes" id="UP000242705"/>
    </source>
</evidence>
<evidence type="ECO:0000259" key="1">
    <source>
        <dbReference type="Pfam" id="PF12671"/>
    </source>
</evidence>
<gene>
    <name evidence="2" type="ORF">C7B47_12655</name>
</gene>
<dbReference type="Proteomes" id="UP000242705">
    <property type="component" value="Unassembled WGS sequence"/>
</dbReference>
<dbReference type="PANTHER" id="PTHR40032:SF1">
    <property type="entry name" value="EXPORTED PROTEIN"/>
    <property type="match status" value="1"/>
</dbReference>
<proteinExistence type="predicted"/>